<feature type="region of interest" description="Disordered" evidence="2">
    <location>
        <begin position="266"/>
        <end position="306"/>
    </location>
</feature>
<keyword evidence="1" id="KW-0863">Zinc-finger</keyword>
<evidence type="ECO:0000313" key="4">
    <source>
        <dbReference type="EMBL" id="PAV57938.1"/>
    </source>
</evidence>
<feature type="domain" description="C2H2-type" evidence="3">
    <location>
        <begin position="349"/>
        <end position="379"/>
    </location>
</feature>
<evidence type="ECO:0000313" key="5">
    <source>
        <dbReference type="Proteomes" id="UP000218231"/>
    </source>
</evidence>
<keyword evidence="1" id="KW-0479">Metal-binding</keyword>
<sequence>MKEDQARLIYIPDSGKRAQLKKYIEQSRMMQFDERQRALQKVQTGGGMMQVQVPFPFAMIQPNLMLAHNHHMALKRPAFLDSVSDVKKQTLPPENAAPPLQSQNSAFRRINQTPKKSKIDLKEDDSPVEEDENGLEILDPDDEEYVPSGRGRKRPAKRGFGNHINSEEDALHCNVCDSMVYRCHKTLHVYKHLYERENICRYICSASNCGYKMYRRIDVVNHIRRQHKCEDMYTVVDTWDDNMDRIFQKAYKDYYSEERLARSDGNGAIEQEEELNNSRVTVEDSFGRRSETPLTNETSEASEKSPQIVARGIRSSSKHCSICNRDIEISVILKHVCSHMASSFGLFRYSCKSSGCSYQTPYRTSIVTHHKGSHPNERGTFIDNILKWTENKVRQISQQTFGDFDLVCERMPVSWRNHHLEESRDEEKDEGIVEENENVPLEQDNENENEQNRNGQELEVVGPTRECNICSKPISLEKSLDLINHFVIHFRDLHSVSRYSCNLCEFESVDKISVQKHGLASHGRGNCYTDNISKWDLTAVKETSGLCFGDPEFIFSKLPYDWFIPKGISDNNELTEQQA</sequence>
<dbReference type="InterPro" id="IPR013087">
    <property type="entry name" value="Znf_C2H2_type"/>
</dbReference>
<dbReference type="SMART" id="SM00355">
    <property type="entry name" value="ZnF_C2H2"/>
    <property type="match status" value="4"/>
</dbReference>
<feature type="compositionally biased region" description="Basic and acidic residues" evidence="2">
    <location>
        <begin position="281"/>
        <end position="291"/>
    </location>
</feature>
<protein>
    <recommendedName>
        <fullName evidence="3">C2H2-type domain-containing protein</fullName>
    </recommendedName>
</protein>
<dbReference type="STRING" id="2018661.A0A2A2J831"/>
<comment type="caution">
    <text evidence="4">The sequence shown here is derived from an EMBL/GenBank/DDBJ whole genome shotgun (WGS) entry which is preliminary data.</text>
</comment>
<dbReference type="PROSITE" id="PS00028">
    <property type="entry name" value="ZINC_FINGER_C2H2_1"/>
    <property type="match status" value="1"/>
</dbReference>
<feature type="region of interest" description="Disordered" evidence="2">
    <location>
        <begin position="437"/>
        <end position="458"/>
    </location>
</feature>
<feature type="compositionally biased region" description="Acidic residues" evidence="2">
    <location>
        <begin position="126"/>
        <end position="145"/>
    </location>
</feature>
<proteinExistence type="predicted"/>
<accession>A0A2A2J831</accession>
<evidence type="ECO:0000259" key="3">
    <source>
        <dbReference type="PROSITE" id="PS50157"/>
    </source>
</evidence>
<keyword evidence="1" id="KW-0862">Zinc</keyword>
<dbReference type="PROSITE" id="PS50157">
    <property type="entry name" value="ZINC_FINGER_C2H2_2"/>
    <property type="match status" value="1"/>
</dbReference>
<evidence type="ECO:0000256" key="2">
    <source>
        <dbReference type="SAM" id="MobiDB-lite"/>
    </source>
</evidence>
<feature type="compositionally biased region" description="Polar residues" evidence="2">
    <location>
        <begin position="100"/>
        <end position="114"/>
    </location>
</feature>
<dbReference type="Proteomes" id="UP000218231">
    <property type="component" value="Unassembled WGS sequence"/>
</dbReference>
<organism evidence="4 5">
    <name type="scientific">Diploscapter pachys</name>
    <dbReference type="NCBI Taxonomy" id="2018661"/>
    <lineage>
        <taxon>Eukaryota</taxon>
        <taxon>Metazoa</taxon>
        <taxon>Ecdysozoa</taxon>
        <taxon>Nematoda</taxon>
        <taxon>Chromadorea</taxon>
        <taxon>Rhabditida</taxon>
        <taxon>Rhabditina</taxon>
        <taxon>Rhabditomorpha</taxon>
        <taxon>Rhabditoidea</taxon>
        <taxon>Rhabditidae</taxon>
        <taxon>Diploscapter</taxon>
    </lineage>
</organism>
<gene>
    <name evidence="4" type="ORF">WR25_23837</name>
</gene>
<keyword evidence="5" id="KW-1185">Reference proteome</keyword>
<evidence type="ECO:0000256" key="1">
    <source>
        <dbReference type="PROSITE-ProRule" id="PRU00042"/>
    </source>
</evidence>
<dbReference type="EMBL" id="LIAE01010614">
    <property type="protein sequence ID" value="PAV57938.1"/>
    <property type="molecule type" value="Genomic_DNA"/>
</dbReference>
<dbReference type="GO" id="GO:0008270">
    <property type="term" value="F:zinc ion binding"/>
    <property type="evidence" value="ECO:0007669"/>
    <property type="project" value="UniProtKB-KW"/>
</dbReference>
<reference evidence="4 5" key="1">
    <citation type="journal article" date="2017" name="Curr. Biol.">
        <title>Genome architecture and evolution of a unichromosomal asexual nematode.</title>
        <authorList>
            <person name="Fradin H."/>
            <person name="Zegar C."/>
            <person name="Gutwein M."/>
            <person name="Lucas J."/>
            <person name="Kovtun M."/>
            <person name="Corcoran D."/>
            <person name="Baugh L.R."/>
            <person name="Kiontke K."/>
            <person name="Gunsalus K."/>
            <person name="Fitch D.H."/>
            <person name="Piano F."/>
        </authorList>
    </citation>
    <scope>NUCLEOTIDE SEQUENCE [LARGE SCALE GENOMIC DNA]</scope>
    <source>
        <strain evidence="4">PF1309</strain>
    </source>
</reference>
<feature type="compositionally biased region" description="Acidic residues" evidence="2">
    <location>
        <begin position="437"/>
        <end position="449"/>
    </location>
</feature>
<feature type="region of interest" description="Disordered" evidence="2">
    <location>
        <begin position="89"/>
        <end position="161"/>
    </location>
</feature>
<name>A0A2A2J831_9BILA</name>
<dbReference type="AlphaFoldDB" id="A0A2A2J831"/>